<keyword evidence="1" id="KW-0472">Membrane</keyword>
<feature type="transmembrane region" description="Helical" evidence="1">
    <location>
        <begin position="103"/>
        <end position="124"/>
    </location>
</feature>
<reference evidence="2" key="1">
    <citation type="submission" date="2016-10" db="EMBL/GenBank/DDBJ databases">
        <title>Sequence of Gallionella enrichment culture.</title>
        <authorList>
            <person name="Poehlein A."/>
            <person name="Muehling M."/>
            <person name="Daniel R."/>
        </authorList>
    </citation>
    <scope>NUCLEOTIDE SEQUENCE</scope>
</reference>
<gene>
    <name evidence="2" type="ORF">GALL_504420</name>
</gene>
<keyword evidence="1" id="KW-0812">Transmembrane</keyword>
<accession>A0A1J5P9T9</accession>
<protein>
    <recommendedName>
        <fullName evidence="3">Yip1 domain protein</fullName>
    </recommendedName>
</protein>
<comment type="caution">
    <text evidence="2">The sequence shown here is derived from an EMBL/GenBank/DDBJ whole genome shotgun (WGS) entry which is preliminary data.</text>
</comment>
<sequence length="214" mass="24787">MKRGFYEFKNIYLFIVIALYYLIVDILMNAYIYTSEYYHSVLSAKLDNDQINQVITNNNDYRIVVYLLIPIFLIAKIWIISGIIYIGLIFLNKSTTYSSCLKIALFAELIFVVATVIKLGWLLIHKPGDITDIQFFSPLAITQVIDIKKISKYFLYPLQLFNIFEIAYWFMLAYGIMIFTGWRYGKSLKAVAASYGVALAVWVVLVLFIQVQLS</sequence>
<feature type="transmembrane region" description="Helical" evidence="1">
    <location>
        <begin position="166"/>
        <end position="185"/>
    </location>
</feature>
<keyword evidence="1" id="KW-1133">Transmembrane helix</keyword>
<dbReference type="EMBL" id="MLJW01005584">
    <property type="protein sequence ID" value="OIQ67970.1"/>
    <property type="molecule type" value="Genomic_DNA"/>
</dbReference>
<evidence type="ECO:0008006" key="3">
    <source>
        <dbReference type="Google" id="ProtNLM"/>
    </source>
</evidence>
<feature type="transmembrane region" description="Helical" evidence="1">
    <location>
        <begin position="192"/>
        <end position="213"/>
    </location>
</feature>
<feature type="transmembrane region" description="Helical" evidence="1">
    <location>
        <begin position="63"/>
        <end position="91"/>
    </location>
</feature>
<feature type="transmembrane region" description="Helical" evidence="1">
    <location>
        <begin position="12"/>
        <end position="33"/>
    </location>
</feature>
<evidence type="ECO:0000256" key="1">
    <source>
        <dbReference type="SAM" id="Phobius"/>
    </source>
</evidence>
<evidence type="ECO:0000313" key="2">
    <source>
        <dbReference type="EMBL" id="OIQ67970.1"/>
    </source>
</evidence>
<proteinExistence type="predicted"/>
<name>A0A1J5P9T9_9ZZZZ</name>
<dbReference type="AlphaFoldDB" id="A0A1J5P9T9"/>
<organism evidence="2">
    <name type="scientific">mine drainage metagenome</name>
    <dbReference type="NCBI Taxonomy" id="410659"/>
    <lineage>
        <taxon>unclassified sequences</taxon>
        <taxon>metagenomes</taxon>
        <taxon>ecological metagenomes</taxon>
    </lineage>
</organism>